<gene>
    <name evidence="1" type="ORF">BGC07_19120</name>
</gene>
<accession>A0ABX3A0C7</accession>
<evidence type="ECO:0000313" key="1">
    <source>
        <dbReference type="EMBL" id="ODN40915.1"/>
    </source>
</evidence>
<name>A0ABX3A0C7_9GAMM</name>
<proteinExistence type="predicted"/>
<organism evidence="1 2">
    <name type="scientific">Piscirickettsia litoralis</name>
    <dbReference type="NCBI Taxonomy" id="1891921"/>
    <lineage>
        <taxon>Bacteria</taxon>
        <taxon>Pseudomonadati</taxon>
        <taxon>Pseudomonadota</taxon>
        <taxon>Gammaproteobacteria</taxon>
        <taxon>Thiotrichales</taxon>
        <taxon>Piscirickettsiaceae</taxon>
        <taxon>Piscirickettsia</taxon>
    </lineage>
</organism>
<keyword evidence="2" id="KW-1185">Reference proteome</keyword>
<protein>
    <recommendedName>
        <fullName evidence="3">Pentapeptide repeat-containing protein</fullName>
    </recommendedName>
</protein>
<sequence length="216" mass="24786">MKLSDEQKNEAKEFVEFLGNKYNWPDSWRSFKDLISRPSDAQNALFFLKKMDLLNEKNVEHIRDKPKLVELINYIIEVDGDKLDNSDLKGKVKKFINSIIDKNDAEIGATFGKFRPESEALDKQNPESKTVNTNQRLNWGNSREIIVEKLNKFSEFKDLKSENITFPDPNSSENCSVKVNESLKFDLNPSGIKLKTSNFNADVARKNFGNSTCRVA</sequence>
<reference evidence="1 2" key="1">
    <citation type="submission" date="2016-08" db="EMBL/GenBank/DDBJ databases">
        <title>Draft genome sequence of Candidatus Piscirickettsia litoralis, from seawater.</title>
        <authorList>
            <person name="Wan X."/>
            <person name="Lee A.J."/>
            <person name="Hou S."/>
            <person name="Donachie S.P."/>
        </authorList>
    </citation>
    <scope>NUCLEOTIDE SEQUENCE [LARGE SCALE GENOMIC DNA]</scope>
    <source>
        <strain evidence="1 2">Y2</strain>
    </source>
</reference>
<comment type="caution">
    <text evidence="1">The sequence shown here is derived from an EMBL/GenBank/DDBJ whole genome shotgun (WGS) entry which is preliminary data.</text>
</comment>
<dbReference type="Proteomes" id="UP000094329">
    <property type="component" value="Unassembled WGS sequence"/>
</dbReference>
<dbReference type="EMBL" id="MDTU01000016">
    <property type="protein sequence ID" value="ODN40915.1"/>
    <property type="molecule type" value="Genomic_DNA"/>
</dbReference>
<evidence type="ECO:0000313" key="2">
    <source>
        <dbReference type="Proteomes" id="UP000094329"/>
    </source>
</evidence>
<evidence type="ECO:0008006" key="3">
    <source>
        <dbReference type="Google" id="ProtNLM"/>
    </source>
</evidence>
<dbReference type="RefSeq" id="WP_069314638.1">
    <property type="nucleotide sequence ID" value="NZ_MDTU01000016.1"/>
</dbReference>